<evidence type="ECO:0000256" key="4">
    <source>
        <dbReference type="SAM" id="Phobius"/>
    </source>
</evidence>
<dbReference type="Gene3D" id="1.10.287.130">
    <property type="match status" value="1"/>
</dbReference>
<evidence type="ECO:0000259" key="5">
    <source>
        <dbReference type="PROSITE" id="PS50109"/>
    </source>
</evidence>
<keyword evidence="6" id="KW-0808">Transferase</keyword>
<dbReference type="RefSeq" id="WP_133393898.1">
    <property type="nucleotide sequence ID" value="NZ_SMTG01000004.1"/>
</dbReference>
<keyword evidence="4" id="KW-1133">Transmembrane helix</keyword>
<dbReference type="EC" id="2.7.13.3" evidence="2"/>
<dbReference type="SMART" id="SM00387">
    <property type="entry name" value="HATPase_c"/>
    <property type="match status" value="1"/>
</dbReference>
<evidence type="ECO:0000313" key="6">
    <source>
        <dbReference type="EMBL" id="TDK30838.1"/>
    </source>
</evidence>
<organism evidence="6 7">
    <name type="scientific">Luteimonas terrae</name>
    <dbReference type="NCBI Taxonomy" id="1530191"/>
    <lineage>
        <taxon>Bacteria</taxon>
        <taxon>Pseudomonadati</taxon>
        <taxon>Pseudomonadota</taxon>
        <taxon>Gammaproteobacteria</taxon>
        <taxon>Lysobacterales</taxon>
        <taxon>Lysobacteraceae</taxon>
        <taxon>Luteimonas</taxon>
    </lineage>
</organism>
<keyword evidence="7" id="KW-1185">Reference proteome</keyword>
<dbReference type="OrthoDB" id="9770473at2"/>
<dbReference type="Pfam" id="PF02518">
    <property type="entry name" value="HATPase_c"/>
    <property type="match status" value="1"/>
</dbReference>
<evidence type="ECO:0000256" key="3">
    <source>
        <dbReference type="SAM" id="Coils"/>
    </source>
</evidence>
<proteinExistence type="predicted"/>
<dbReference type="PRINTS" id="PR00344">
    <property type="entry name" value="BCTRLSENSOR"/>
</dbReference>
<dbReference type="SUPFAM" id="SSF55874">
    <property type="entry name" value="ATPase domain of HSP90 chaperone/DNA topoisomerase II/histidine kinase"/>
    <property type="match status" value="1"/>
</dbReference>
<sequence>MFLASPLITWTRRVGAWLRRVPITDPVDRRNAPALQVLLLFLGIEVPLNKGYHLLAGHVSMTGWRLAVDLGTDVAIAGASFFAVWMIRRGRLRQGIATFLAVLMSCAVAANLAFGYQLQAFDPYPMVMLTVAALVIGRRALWLVYACIPMVFALGMASPWGFDPERSGRAFQNLPSLAFSYLMIAIVLDRTVAALRETLWKAQRSAQQLREQMVERERMRERMLHMQKIESVGHLASGVSHDFNNVLGAIVGYTAERHRLDEFDFDPEPDARRMGEALEGIELAAQRGIALSRKLLSFSRRELAVPARFDAAQSLKDLLPMLRQMFDGHADVVLDVPDTPVPVCLDRSQLDLVMLNFAANARDAMPGGGRFGITLRDSGDGWARIVVADTGKGMSAEVMRQAFEPFFTTKPAGEGTGLGLAVAREMAQEAGGSLTVDSTPGSGTRFTLRLPRVA</sequence>
<keyword evidence="4" id="KW-0812">Transmembrane</keyword>
<dbReference type="InterPro" id="IPR005467">
    <property type="entry name" value="His_kinase_dom"/>
</dbReference>
<keyword evidence="6" id="KW-0418">Kinase</keyword>
<name>A0A4R5U934_9GAMM</name>
<dbReference type="InterPro" id="IPR003594">
    <property type="entry name" value="HATPase_dom"/>
</dbReference>
<feature type="domain" description="Histidine kinase" evidence="5">
    <location>
        <begin position="238"/>
        <end position="454"/>
    </location>
</feature>
<keyword evidence="3" id="KW-0175">Coiled coil</keyword>
<dbReference type="InterPro" id="IPR004358">
    <property type="entry name" value="Sig_transdc_His_kin-like_C"/>
</dbReference>
<dbReference type="PROSITE" id="PS50109">
    <property type="entry name" value="HIS_KIN"/>
    <property type="match status" value="1"/>
</dbReference>
<evidence type="ECO:0000256" key="1">
    <source>
        <dbReference type="ARBA" id="ARBA00000085"/>
    </source>
</evidence>
<dbReference type="Proteomes" id="UP000295543">
    <property type="component" value="Unassembled WGS sequence"/>
</dbReference>
<dbReference type="AlphaFoldDB" id="A0A4R5U934"/>
<dbReference type="InterPro" id="IPR036890">
    <property type="entry name" value="HATPase_C_sf"/>
</dbReference>
<feature type="transmembrane region" description="Helical" evidence="4">
    <location>
        <begin position="143"/>
        <end position="162"/>
    </location>
</feature>
<protein>
    <recommendedName>
        <fullName evidence="2">histidine kinase</fullName>
        <ecNumber evidence="2">2.7.13.3</ecNumber>
    </recommendedName>
</protein>
<dbReference type="GO" id="GO:0000155">
    <property type="term" value="F:phosphorelay sensor kinase activity"/>
    <property type="evidence" value="ECO:0007669"/>
    <property type="project" value="InterPro"/>
</dbReference>
<dbReference type="InterPro" id="IPR036097">
    <property type="entry name" value="HisK_dim/P_sf"/>
</dbReference>
<gene>
    <name evidence="6" type="ORF">E2F49_10880</name>
</gene>
<feature type="transmembrane region" description="Helical" evidence="4">
    <location>
        <begin position="64"/>
        <end position="84"/>
    </location>
</feature>
<dbReference type="PANTHER" id="PTHR43065:SF42">
    <property type="entry name" value="TWO-COMPONENT SENSOR PPRA"/>
    <property type="match status" value="1"/>
</dbReference>
<keyword evidence="4" id="KW-0472">Membrane</keyword>
<evidence type="ECO:0000256" key="2">
    <source>
        <dbReference type="ARBA" id="ARBA00012438"/>
    </source>
</evidence>
<feature type="transmembrane region" description="Helical" evidence="4">
    <location>
        <begin position="96"/>
        <end position="114"/>
    </location>
</feature>
<feature type="transmembrane region" description="Helical" evidence="4">
    <location>
        <begin position="174"/>
        <end position="195"/>
    </location>
</feature>
<reference evidence="6 7" key="1">
    <citation type="submission" date="2019-03" db="EMBL/GenBank/DDBJ databases">
        <title>Luteimonas zhaokaii sp.nov., isolated from the rectal contents of Plateau pika in Yushu, Qinghai Province, China.</title>
        <authorList>
            <person name="Zhang G."/>
        </authorList>
    </citation>
    <scope>NUCLEOTIDE SEQUENCE [LARGE SCALE GENOMIC DNA]</scope>
    <source>
        <strain evidence="6 7">THG-MD21</strain>
    </source>
</reference>
<feature type="coiled-coil region" evidence="3">
    <location>
        <begin position="192"/>
        <end position="222"/>
    </location>
</feature>
<comment type="catalytic activity">
    <reaction evidence="1">
        <text>ATP + protein L-histidine = ADP + protein N-phospho-L-histidine.</text>
        <dbReference type="EC" id="2.7.13.3"/>
    </reaction>
</comment>
<dbReference type="Gene3D" id="3.30.565.10">
    <property type="entry name" value="Histidine kinase-like ATPase, C-terminal domain"/>
    <property type="match status" value="1"/>
</dbReference>
<dbReference type="PANTHER" id="PTHR43065">
    <property type="entry name" value="SENSOR HISTIDINE KINASE"/>
    <property type="match status" value="1"/>
</dbReference>
<dbReference type="SUPFAM" id="SSF47384">
    <property type="entry name" value="Homodimeric domain of signal transducing histidine kinase"/>
    <property type="match status" value="1"/>
</dbReference>
<evidence type="ECO:0000313" key="7">
    <source>
        <dbReference type="Proteomes" id="UP000295543"/>
    </source>
</evidence>
<dbReference type="EMBL" id="SMTG01000004">
    <property type="protein sequence ID" value="TDK30838.1"/>
    <property type="molecule type" value="Genomic_DNA"/>
</dbReference>
<accession>A0A4R5U934</accession>
<comment type="caution">
    <text evidence="6">The sequence shown here is derived from an EMBL/GenBank/DDBJ whole genome shotgun (WGS) entry which is preliminary data.</text>
</comment>